<feature type="transmembrane region" description="Helical" evidence="6">
    <location>
        <begin position="242"/>
        <end position="264"/>
    </location>
</feature>
<feature type="transmembrane region" description="Helical" evidence="6">
    <location>
        <begin position="537"/>
        <end position="554"/>
    </location>
</feature>
<feature type="transmembrane region" description="Helical" evidence="6">
    <location>
        <begin position="394"/>
        <end position="413"/>
    </location>
</feature>
<dbReference type="Pfam" id="PF13567">
    <property type="entry name" value="DUF4131"/>
    <property type="match status" value="1"/>
</dbReference>
<feature type="transmembrane region" description="Helical" evidence="6">
    <location>
        <begin position="12"/>
        <end position="39"/>
    </location>
</feature>
<dbReference type="PANTHER" id="PTHR30619:SF1">
    <property type="entry name" value="RECOMBINATION PROTEIN 2"/>
    <property type="match status" value="1"/>
</dbReference>
<feature type="transmembrane region" description="Helical" evidence="6">
    <location>
        <begin position="59"/>
        <end position="80"/>
    </location>
</feature>
<evidence type="ECO:0000256" key="6">
    <source>
        <dbReference type="SAM" id="Phobius"/>
    </source>
</evidence>
<evidence type="ECO:0000256" key="3">
    <source>
        <dbReference type="ARBA" id="ARBA00022692"/>
    </source>
</evidence>
<dbReference type="SUPFAM" id="SSF56281">
    <property type="entry name" value="Metallo-hydrolase/oxidoreductase"/>
    <property type="match status" value="1"/>
</dbReference>
<feature type="transmembrane region" description="Helical" evidence="6">
    <location>
        <begin position="276"/>
        <end position="304"/>
    </location>
</feature>
<dbReference type="InterPro" id="IPR004477">
    <property type="entry name" value="ComEC_N"/>
</dbReference>
<dbReference type="Pfam" id="PF03772">
    <property type="entry name" value="Competence"/>
    <property type="match status" value="1"/>
</dbReference>
<dbReference type="EMBL" id="CP003108">
    <property type="protein sequence ID" value="AET70428.1"/>
    <property type="molecule type" value="Genomic_DNA"/>
</dbReference>
<evidence type="ECO:0000313" key="9">
    <source>
        <dbReference type="Proteomes" id="UP000006346"/>
    </source>
</evidence>
<dbReference type="PATRIC" id="fig|768706.3.peg.5124"/>
<dbReference type="InterPro" id="IPR035681">
    <property type="entry name" value="ComA-like_MBL"/>
</dbReference>
<evidence type="ECO:0000256" key="4">
    <source>
        <dbReference type="ARBA" id="ARBA00022989"/>
    </source>
</evidence>
<dbReference type="NCBIfam" id="TIGR00360">
    <property type="entry name" value="ComEC_N-term"/>
    <property type="match status" value="1"/>
</dbReference>
<dbReference type="InterPro" id="IPR036866">
    <property type="entry name" value="RibonucZ/Hydroxyglut_hydro"/>
</dbReference>
<feature type="transmembrane region" description="Helical" evidence="6">
    <location>
        <begin position="460"/>
        <end position="480"/>
    </location>
</feature>
<accession>G7WJJ1</accession>
<proteinExistence type="predicted"/>
<feature type="domain" description="Metallo-beta-lactamase" evidence="7">
    <location>
        <begin position="569"/>
        <end position="775"/>
    </location>
</feature>
<dbReference type="STRING" id="768706.Desor_5035"/>
<protein>
    <submittedName>
        <fullName evidence="8">DNA internalization-related competence protein ComEC/Rec2</fullName>
    </submittedName>
</protein>
<dbReference type="HOGENOM" id="CLU_010363_2_1_9"/>
<evidence type="ECO:0000256" key="5">
    <source>
        <dbReference type="ARBA" id="ARBA00023136"/>
    </source>
</evidence>
<dbReference type="PANTHER" id="PTHR30619">
    <property type="entry name" value="DNA INTERNALIZATION/COMPETENCE PROTEIN COMEC/REC2"/>
    <property type="match status" value="1"/>
</dbReference>
<dbReference type="GO" id="GO:0030420">
    <property type="term" value="P:establishment of competence for transformation"/>
    <property type="evidence" value="ECO:0007669"/>
    <property type="project" value="InterPro"/>
</dbReference>
<gene>
    <name evidence="8" type="ordered locus">Desor_5035</name>
</gene>
<dbReference type="AlphaFoldDB" id="G7WJJ1"/>
<dbReference type="CDD" id="cd07731">
    <property type="entry name" value="ComA-like_MBL-fold"/>
    <property type="match status" value="1"/>
</dbReference>
<dbReference type="KEGG" id="dor:Desor_5035"/>
<keyword evidence="9" id="KW-1185">Reference proteome</keyword>
<dbReference type="InterPro" id="IPR001279">
    <property type="entry name" value="Metallo-B-lactamas"/>
</dbReference>
<dbReference type="GO" id="GO:0005886">
    <property type="term" value="C:plasma membrane"/>
    <property type="evidence" value="ECO:0007669"/>
    <property type="project" value="UniProtKB-SubCell"/>
</dbReference>
<feature type="transmembrane region" description="Helical" evidence="6">
    <location>
        <begin position="420"/>
        <end position="440"/>
    </location>
</feature>
<comment type="subcellular location">
    <subcellularLocation>
        <location evidence="1">Cell membrane</location>
        <topology evidence="1">Multi-pass membrane protein</topology>
    </subcellularLocation>
</comment>
<sequence length="820" mass="91556">MMRDPWIRRASALLTGGLIGAYIPSQGCFWMLGLLGLLGLRLLLWRPRDFFGKLFRPEIPILAFSLVMGFIYGALAEGALPEPLILDRTEVVGCLQDWNIYEDKAVGIIRIEEGELKGQFYRLSVYPDQRGEISSEWKRVQPGDQLSFQAHLERPKILGTPGGFDQRLYYGVRGLRGTMYAQGDVQLLSAGEPRLSWKIRQSVRNCLLIWDSEETGVLEGILFGDSTQIPDTIQETYKITGVLHVFAASGSNVAFVLGLSWLLLSFLPEKVRTVVTISALILYADLCGGNSPIVRATILGIALLLGRLGRGKTATLRWLFLAALGLFIYNPLVIQDLGFQLSFAAAWGILVLSPITVRMKIISCLPSLIRVPAAATLAAQWATLPILVASFHRLSFIGMIANIFVLFILGSVLEVGLVGVVLSFSAVFSTPLFQVSLWLLQGTNAILKMLAELPYADVWVLNPGPLFWLIWYGGIGIILWGKERALFTLKVKWICYRRNLSVLASKLDEYCPGEYCKVLRRWLVNLSFKPIGKEWDLASWAGILLMLLLLWSPWNGRNYLEVVMIDVGQGDAILILTPKKHAVLIDAGPRSETFDAGERIVLPYLLNRGTRHLEAMLITHEDADHIGGVRAVLKTIPTDRIGVPDVGERLENDEWLQGLPQGLPRQSEILWMLKAGDRVELESEVWLDVLGPSRALEGTRSDPNNNSLVLKVNYLGQSVTLTGDMEQEEMEEIFEAGVNIDTDIFKVPHHGSRFSMYTPWLDGMEPQAVMISVGKNSFGHPSNDVLDYWEERHVPILRTDNQGTIRFLLDSHGIEMITGR</sequence>
<dbReference type="SMART" id="SM00849">
    <property type="entry name" value="Lactamase_B"/>
    <property type="match status" value="1"/>
</dbReference>
<feature type="transmembrane region" description="Helical" evidence="6">
    <location>
        <begin position="316"/>
        <end position="333"/>
    </location>
</feature>
<name>G7WJJ1_DESOD</name>
<reference evidence="9" key="1">
    <citation type="submission" date="2011-11" db="EMBL/GenBank/DDBJ databases">
        <title>Complete sequence of Desulfosporosinus orientis DSM 765.</title>
        <authorList>
            <person name="Lucas S."/>
            <person name="Han J."/>
            <person name="Lapidus A."/>
            <person name="Cheng J.-F."/>
            <person name="Goodwin L."/>
            <person name="Pitluck S."/>
            <person name="Peters L."/>
            <person name="Ovchinnikova G."/>
            <person name="Teshima H."/>
            <person name="Detter J.C."/>
            <person name="Han C."/>
            <person name="Tapia R."/>
            <person name="Land M."/>
            <person name="Hauser L."/>
            <person name="Kyrpides N."/>
            <person name="Ivanova N."/>
            <person name="Pagani I."/>
            <person name="Pester M."/>
            <person name="Spring S."/>
            <person name="Ollivier B."/>
            <person name="Rattei T."/>
            <person name="Klenk H.-P."/>
            <person name="Wagner M."/>
            <person name="Loy A."/>
            <person name="Woyke T."/>
        </authorList>
    </citation>
    <scope>NUCLEOTIDE SEQUENCE [LARGE SCALE GENOMIC DNA]</scope>
    <source>
        <strain evidence="9">ATCC 19365 / DSM 765 / NCIMB 8382 / VKM B-1628</strain>
    </source>
</reference>
<keyword evidence="4 6" id="KW-1133">Transmembrane helix</keyword>
<feature type="transmembrane region" description="Helical" evidence="6">
    <location>
        <begin position="369"/>
        <end position="388"/>
    </location>
</feature>
<dbReference type="eggNOG" id="COG2333">
    <property type="taxonomic scope" value="Bacteria"/>
</dbReference>
<dbReference type="Proteomes" id="UP000006346">
    <property type="component" value="Chromosome"/>
</dbReference>
<dbReference type="NCBIfam" id="TIGR00361">
    <property type="entry name" value="ComEC_Rec2"/>
    <property type="match status" value="1"/>
</dbReference>
<dbReference type="eggNOG" id="COG0658">
    <property type="taxonomic scope" value="Bacteria"/>
</dbReference>
<dbReference type="Pfam" id="PF00753">
    <property type="entry name" value="Lactamase_B"/>
    <property type="match status" value="1"/>
</dbReference>
<keyword evidence="2" id="KW-1003">Cell membrane</keyword>
<feature type="transmembrane region" description="Helical" evidence="6">
    <location>
        <begin position="339"/>
        <end position="357"/>
    </location>
</feature>
<keyword evidence="3 6" id="KW-0812">Transmembrane</keyword>
<evidence type="ECO:0000259" key="7">
    <source>
        <dbReference type="SMART" id="SM00849"/>
    </source>
</evidence>
<evidence type="ECO:0000256" key="2">
    <source>
        <dbReference type="ARBA" id="ARBA00022475"/>
    </source>
</evidence>
<dbReference type="InterPro" id="IPR052159">
    <property type="entry name" value="Competence_DNA_uptake"/>
</dbReference>
<evidence type="ECO:0000313" key="8">
    <source>
        <dbReference type="EMBL" id="AET70428.1"/>
    </source>
</evidence>
<organism evidence="8 9">
    <name type="scientific">Desulfosporosinus orientis (strain ATCC 19365 / DSM 765 / NCIMB 8382 / VKM B-1628 / Singapore I)</name>
    <name type="common">Desulfotomaculum orientis</name>
    <dbReference type="NCBI Taxonomy" id="768706"/>
    <lineage>
        <taxon>Bacteria</taxon>
        <taxon>Bacillati</taxon>
        <taxon>Bacillota</taxon>
        <taxon>Clostridia</taxon>
        <taxon>Eubacteriales</taxon>
        <taxon>Desulfitobacteriaceae</taxon>
        <taxon>Desulfosporosinus</taxon>
    </lineage>
</organism>
<keyword evidence="5 6" id="KW-0472">Membrane</keyword>
<reference evidence="8 9" key="2">
    <citation type="journal article" date="2012" name="J. Bacteriol.">
        <title>Complete genome sequences of Desulfosporosinus orientis DSM765T, Desulfosporosinus youngiae DSM17734T, Desulfosporosinus meridiei DSM13257T, and Desulfosporosinus acidiphilus DSM22704T.</title>
        <authorList>
            <person name="Pester M."/>
            <person name="Brambilla E."/>
            <person name="Alazard D."/>
            <person name="Rattei T."/>
            <person name="Weinmaier T."/>
            <person name="Han J."/>
            <person name="Lucas S."/>
            <person name="Lapidus A."/>
            <person name="Cheng J.F."/>
            <person name="Goodwin L."/>
            <person name="Pitluck S."/>
            <person name="Peters L."/>
            <person name="Ovchinnikova G."/>
            <person name="Teshima H."/>
            <person name="Detter J.C."/>
            <person name="Han C.S."/>
            <person name="Tapia R."/>
            <person name="Land M.L."/>
            <person name="Hauser L."/>
            <person name="Kyrpides N.C."/>
            <person name="Ivanova N.N."/>
            <person name="Pagani I."/>
            <person name="Huntmann M."/>
            <person name="Wei C.L."/>
            <person name="Davenport K.W."/>
            <person name="Daligault H."/>
            <person name="Chain P.S."/>
            <person name="Chen A."/>
            <person name="Mavromatis K."/>
            <person name="Markowitz V."/>
            <person name="Szeto E."/>
            <person name="Mikhailova N."/>
            <person name="Pati A."/>
            <person name="Wagner M."/>
            <person name="Woyke T."/>
            <person name="Ollivier B."/>
            <person name="Klenk H.P."/>
            <person name="Spring S."/>
            <person name="Loy A."/>
        </authorList>
    </citation>
    <scope>NUCLEOTIDE SEQUENCE [LARGE SCALE GENOMIC DNA]</scope>
    <source>
        <strain evidence="9">ATCC 19365 / DSM 765 / NCIMB 8382 / VKM B-1628</strain>
    </source>
</reference>
<evidence type="ECO:0000256" key="1">
    <source>
        <dbReference type="ARBA" id="ARBA00004651"/>
    </source>
</evidence>
<dbReference type="InterPro" id="IPR004797">
    <property type="entry name" value="Competence_ComEC/Rec2"/>
</dbReference>
<dbReference type="InterPro" id="IPR025405">
    <property type="entry name" value="DUF4131"/>
</dbReference>
<dbReference type="Gene3D" id="3.60.15.10">
    <property type="entry name" value="Ribonuclease Z/Hydroxyacylglutathione hydrolase-like"/>
    <property type="match status" value="1"/>
</dbReference>